<dbReference type="Pfam" id="PF05028">
    <property type="entry name" value="PARG_cat_C"/>
    <property type="match status" value="1"/>
</dbReference>
<dbReference type="GO" id="GO:0009225">
    <property type="term" value="P:nucleotide-sugar metabolic process"/>
    <property type="evidence" value="ECO:0007669"/>
    <property type="project" value="TreeGrafter"/>
</dbReference>
<proteinExistence type="predicted"/>
<dbReference type="InterPro" id="IPR007724">
    <property type="entry name" value="Poly_GlycHdrlase"/>
</dbReference>
<dbReference type="InterPro" id="IPR046372">
    <property type="entry name" value="PARG_cat_C"/>
</dbReference>
<name>A0A6P6KXU1_CARAU</name>
<reference evidence="3" key="1">
    <citation type="submission" date="2025-08" db="UniProtKB">
        <authorList>
            <consortium name="RefSeq"/>
        </authorList>
    </citation>
    <scope>IDENTIFICATION</scope>
    <source>
        <strain evidence="3">Wakin</strain>
        <tissue evidence="3">Muscle</tissue>
    </source>
</reference>
<keyword evidence="2" id="KW-1185">Reference proteome</keyword>
<organism evidence="2 3">
    <name type="scientific">Carassius auratus</name>
    <name type="common">Goldfish</name>
    <dbReference type="NCBI Taxonomy" id="7957"/>
    <lineage>
        <taxon>Eukaryota</taxon>
        <taxon>Metazoa</taxon>
        <taxon>Chordata</taxon>
        <taxon>Craniata</taxon>
        <taxon>Vertebrata</taxon>
        <taxon>Euteleostomi</taxon>
        <taxon>Actinopterygii</taxon>
        <taxon>Neopterygii</taxon>
        <taxon>Teleostei</taxon>
        <taxon>Ostariophysi</taxon>
        <taxon>Cypriniformes</taxon>
        <taxon>Cyprinidae</taxon>
        <taxon>Cyprininae</taxon>
        <taxon>Carassius</taxon>
    </lineage>
</organism>
<dbReference type="GO" id="GO:0005737">
    <property type="term" value="C:cytoplasm"/>
    <property type="evidence" value="ECO:0007669"/>
    <property type="project" value="TreeGrafter"/>
</dbReference>
<dbReference type="GO" id="GO:0004649">
    <property type="term" value="F:poly(ADP-ribose) glycohydrolase activity"/>
    <property type="evidence" value="ECO:0007669"/>
    <property type="project" value="InterPro"/>
</dbReference>
<dbReference type="Proteomes" id="UP000515129">
    <property type="component" value="Chromosome 35"/>
</dbReference>
<dbReference type="GeneID" id="113054698"/>
<dbReference type="OrthoDB" id="1937899at2759"/>
<gene>
    <name evidence="3" type="primary">LOC113054698</name>
</gene>
<dbReference type="PANTHER" id="PTHR12837:SF8">
    <property type="entry name" value="POLY(ADP-RIBOSE) GLYCOHYDROLASE"/>
    <property type="match status" value="1"/>
</dbReference>
<dbReference type="GO" id="GO:0005634">
    <property type="term" value="C:nucleus"/>
    <property type="evidence" value="ECO:0007669"/>
    <property type="project" value="TreeGrafter"/>
</dbReference>
<evidence type="ECO:0000313" key="2">
    <source>
        <dbReference type="Proteomes" id="UP000515129"/>
    </source>
</evidence>
<dbReference type="RefSeq" id="XP_026076201.1">
    <property type="nucleotide sequence ID" value="XM_026220416.1"/>
</dbReference>
<dbReference type="PANTHER" id="PTHR12837">
    <property type="entry name" value="POLY ADP-RIBOSE GLYCOHYDROLASE"/>
    <property type="match status" value="1"/>
</dbReference>
<dbReference type="GO" id="GO:0005975">
    <property type="term" value="P:carbohydrate metabolic process"/>
    <property type="evidence" value="ECO:0007669"/>
    <property type="project" value="InterPro"/>
</dbReference>
<sequence>MYSLTSGYNKTFSWVCPYDDHTKRHNQIHRDIWKRHYRQVVTIYALDFKNPREQYTKDNIKRELNKAFVGFHGDVKTAIATGNWGCGAFKGDPKIKGHTSCLIWRHYRWIMINAQNRMCLSFKALIQLMAAAVNRRDMAYFIFGNKELAKEIQTMHEMLTMKKVTVATSMSKSDRQ</sequence>
<evidence type="ECO:0000313" key="3">
    <source>
        <dbReference type="RefSeq" id="XP_026076201.1"/>
    </source>
</evidence>
<evidence type="ECO:0000259" key="1">
    <source>
        <dbReference type="Pfam" id="PF05028"/>
    </source>
</evidence>
<dbReference type="AlphaFoldDB" id="A0A6P6KXU1"/>
<dbReference type="GO" id="GO:0006282">
    <property type="term" value="P:regulation of DNA repair"/>
    <property type="evidence" value="ECO:0007669"/>
    <property type="project" value="InterPro"/>
</dbReference>
<protein>
    <submittedName>
        <fullName evidence="3">Poly(ADP-ribose) glycohydrolase-like</fullName>
    </submittedName>
</protein>
<accession>A0A6P6KXU1</accession>
<dbReference type="GO" id="GO:1990966">
    <property type="term" value="P:ATP generation from poly-ADP-D-ribose"/>
    <property type="evidence" value="ECO:0007669"/>
    <property type="project" value="TreeGrafter"/>
</dbReference>
<dbReference type="KEGG" id="caua:113054698"/>
<feature type="domain" description="PARG catalytic Macro" evidence="1">
    <location>
        <begin position="2"/>
        <end position="96"/>
    </location>
</feature>